<feature type="domain" description="Dermonecrotic toxin N-terminal" evidence="2">
    <location>
        <begin position="637"/>
        <end position="772"/>
    </location>
</feature>
<dbReference type="Pfam" id="PF20178">
    <property type="entry name" value="ToxA_N"/>
    <property type="match status" value="1"/>
</dbReference>
<comment type="caution">
    <text evidence="3">The sequence shown here is derived from an EMBL/GenBank/DDBJ whole genome shotgun (WGS) entry which is preliminary data.</text>
</comment>
<dbReference type="InterPro" id="IPR024769">
    <property type="entry name" value="TcdA/TcdB_pore_forming"/>
</dbReference>
<feature type="domain" description="TcdA/TcdB toxin pore forming" evidence="1">
    <location>
        <begin position="26"/>
        <end position="579"/>
    </location>
</feature>
<accession>A0AAW3NAB5</accession>
<dbReference type="AlphaFoldDB" id="A0AAW3NAB5"/>
<protein>
    <submittedName>
        <fullName evidence="3">Uncharacterized protein</fullName>
    </submittedName>
</protein>
<dbReference type="EMBL" id="LPDO01000061">
    <property type="protein sequence ID" value="KVT55636.1"/>
    <property type="molecule type" value="Genomic_DNA"/>
</dbReference>
<evidence type="ECO:0000313" key="3">
    <source>
        <dbReference type="EMBL" id="KVT55636.1"/>
    </source>
</evidence>
<reference evidence="3 4" key="1">
    <citation type="submission" date="2015-11" db="EMBL/GenBank/DDBJ databases">
        <title>Expanding the genomic diversity of Burkholderia species for the development of highly accurate diagnostics.</title>
        <authorList>
            <person name="Sahl J."/>
            <person name="Keim P."/>
            <person name="Wagner D."/>
        </authorList>
    </citation>
    <scope>NUCLEOTIDE SEQUENCE [LARGE SCALE GENOMIC DNA]</scope>
    <source>
        <strain evidence="3 4">MSMB1137WGS</strain>
    </source>
</reference>
<dbReference type="Proteomes" id="UP000056732">
    <property type="component" value="Unassembled WGS sequence"/>
</dbReference>
<evidence type="ECO:0000259" key="2">
    <source>
        <dbReference type="Pfam" id="PF20178"/>
    </source>
</evidence>
<gene>
    <name evidence="3" type="ORF">WK53_33875</name>
</gene>
<dbReference type="Pfam" id="PF12920">
    <property type="entry name" value="TcdA_TcdB_pore"/>
    <property type="match status" value="1"/>
</dbReference>
<name>A0AAW3NAB5_9BURK</name>
<proteinExistence type="predicted"/>
<evidence type="ECO:0000259" key="1">
    <source>
        <dbReference type="Pfam" id="PF12920"/>
    </source>
</evidence>
<dbReference type="InterPro" id="IPR046673">
    <property type="entry name" value="ToxA_N"/>
</dbReference>
<sequence length="831" mass="90240">MEAIGAGGQRERIQLELPSNLAGLGERIRETVQAVHRNFELVNGKLVPRAGVTHHDIVNTQAQLDGLNTMNAGFTFLLAKGGSGSYTPPAELASAIQAQFYVQLAQQVFGGTTDIKTLAHAVFTGLKDGGHLSPELVKFVDGAGKVIRLDKILKGGGALLSAASLGLNVYLLANAKTEEEKAIYGTNVATDGLSVSLALVDAGAQIAPKFAGGALAGVAEFAGPLGVPISGLSYGATALVKAFFDVAHRALKVGEDITKEVQAYRTGYVQDADSHRWHPSGPTIVTELNLRNNQVSFGSPRIYAVDNSHSGDPRPIHDERQSVDLGETLKLPHTQTLPDTSQANGVLLPGTPGHSYVPEYNWLLGSTSRHDAELQTLKEIARKSHGKFIESEWVAVFQKIVDKLEPVYHDATVTVKLGPNSAPLIVDELDERGQYLTYDIEGQGGQYTIELNEGPRVKLSTGSKSAASTWVLRTDNLDSEEITFSDDQFTVGGVSVQVSGSDRVLVINRRGEQYEVDMETGKAPITALTAGEYEDMAALQARLQQLRETGKLSVGGYVRVENMSVQDYPGRSVFYKAADYSFVAIPTDGEDHGNEPFEIRVVPEKGRIEQGPARRRVRDAQFKVALFKTYLDSQRRTHAEPKAFWAATPVEGAPGNEKYYGDYLRAQYNLALERSRLHGGSLSARADAAAAALLTPQEKDMPNVPAHRLTINGYGANDILVIGNHQNGPLALFIPGDEPTLREFSDEGELYKYIRTLAQDINSRKKLAAHFAPSDRRSDHSIIFGHRGVDEALERMADGFEGWEVKLDKHRVGGDIFSSLAHNLRKSEGGY</sequence>
<evidence type="ECO:0000313" key="4">
    <source>
        <dbReference type="Proteomes" id="UP000056732"/>
    </source>
</evidence>
<organism evidence="3 4">
    <name type="scientific">Burkholderia ubonensis</name>
    <dbReference type="NCBI Taxonomy" id="101571"/>
    <lineage>
        <taxon>Bacteria</taxon>
        <taxon>Pseudomonadati</taxon>
        <taxon>Pseudomonadota</taxon>
        <taxon>Betaproteobacteria</taxon>
        <taxon>Burkholderiales</taxon>
        <taxon>Burkholderiaceae</taxon>
        <taxon>Burkholderia</taxon>
        <taxon>Burkholderia cepacia complex</taxon>
    </lineage>
</organism>